<feature type="transmembrane region" description="Helical" evidence="18">
    <location>
        <begin position="370"/>
        <end position="392"/>
    </location>
</feature>
<accession>A0A343AXP7</accession>
<keyword evidence="12" id="KW-0520">NAD</keyword>
<dbReference type="AlphaFoldDB" id="A0A343AXP7"/>
<evidence type="ECO:0000256" key="17">
    <source>
        <dbReference type="ARBA" id="ARBA00049551"/>
    </source>
</evidence>
<proteinExistence type="predicted"/>
<evidence type="ECO:0000259" key="20">
    <source>
        <dbReference type="Pfam" id="PF06455"/>
    </source>
</evidence>
<keyword evidence="5" id="KW-0813">Transport</keyword>
<keyword evidence="9" id="KW-1278">Translocase</keyword>
<dbReference type="CTD" id="4540"/>
<dbReference type="InterPro" id="IPR001750">
    <property type="entry name" value="ND/Mrp_TM"/>
</dbReference>
<feature type="transmembrane region" description="Helical" evidence="18">
    <location>
        <begin position="440"/>
        <end position="464"/>
    </location>
</feature>
<keyword evidence="7 18" id="KW-0812">Transmembrane</keyword>
<dbReference type="EMBL" id="KX495488">
    <property type="protein sequence ID" value="APU51895.1"/>
    <property type="molecule type" value="Genomic_DNA"/>
</dbReference>
<evidence type="ECO:0000256" key="10">
    <source>
        <dbReference type="ARBA" id="ARBA00022982"/>
    </source>
</evidence>
<protein>
    <recommendedName>
        <fullName evidence="4">NADH-ubiquinone oxidoreductase chain 5</fullName>
        <ecNumber evidence="3">7.1.1.2</ecNumber>
    </recommendedName>
    <alternativeName>
        <fullName evidence="16">NADH dehydrogenase subunit 5</fullName>
    </alternativeName>
</protein>
<evidence type="ECO:0000256" key="16">
    <source>
        <dbReference type="ARBA" id="ARBA00031027"/>
    </source>
</evidence>
<dbReference type="EC" id="7.1.1.2" evidence="3"/>
<keyword evidence="14 21" id="KW-0496">Mitochondrion</keyword>
<keyword evidence="6" id="KW-0679">Respiratory chain</keyword>
<feature type="transmembrane region" description="Helical" evidence="18">
    <location>
        <begin position="238"/>
        <end position="258"/>
    </location>
</feature>
<feature type="transmembrane region" description="Helical" evidence="18">
    <location>
        <begin position="112"/>
        <end position="130"/>
    </location>
</feature>
<keyword evidence="13" id="KW-0830">Ubiquinone</keyword>
<feature type="transmembrane region" description="Helical" evidence="18">
    <location>
        <begin position="88"/>
        <end position="106"/>
    </location>
</feature>
<feature type="transmembrane region" description="Helical" evidence="18">
    <location>
        <begin position="539"/>
        <end position="554"/>
    </location>
</feature>
<evidence type="ECO:0000256" key="3">
    <source>
        <dbReference type="ARBA" id="ARBA00012944"/>
    </source>
</evidence>
<feature type="transmembrane region" description="Helical" evidence="18">
    <location>
        <begin position="6"/>
        <end position="27"/>
    </location>
</feature>
<feature type="transmembrane region" description="Helical" evidence="18">
    <location>
        <begin position="413"/>
        <end position="434"/>
    </location>
</feature>
<feature type="domain" description="NADH dehydrogenase subunit 5 C-terminal" evidence="20">
    <location>
        <begin position="386"/>
        <end position="555"/>
    </location>
</feature>
<dbReference type="GO" id="GO:0003954">
    <property type="term" value="F:NADH dehydrogenase activity"/>
    <property type="evidence" value="ECO:0007669"/>
    <property type="project" value="TreeGrafter"/>
</dbReference>
<dbReference type="Pfam" id="PF00361">
    <property type="entry name" value="Proton_antipo_M"/>
    <property type="match status" value="1"/>
</dbReference>
<evidence type="ECO:0000256" key="14">
    <source>
        <dbReference type="ARBA" id="ARBA00023128"/>
    </source>
</evidence>
<dbReference type="InterPro" id="IPR003945">
    <property type="entry name" value="NU5C-like"/>
</dbReference>
<evidence type="ECO:0000256" key="8">
    <source>
        <dbReference type="ARBA" id="ARBA00022792"/>
    </source>
</evidence>
<feature type="transmembrane region" description="Helical" evidence="18">
    <location>
        <begin position="297"/>
        <end position="315"/>
    </location>
</feature>
<feature type="transmembrane region" description="Helical" evidence="18">
    <location>
        <begin position="212"/>
        <end position="232"/>
    </location>
</feature>
<dbReference type="GO" id="GO:0005743">
    <property type="term" value="C:mitochondrial inner membrane"/>
    <property type="evidence" value="ECO:0007669"/>
    <property type="project" value="UniProtKB-SubCell"/>
</dbReference>
<feature type="transmembrane region" description="Helical" evidence="18">
    <location>
        <begin position="34"/>
        <end position="52"/>
    </location>
</feature>
<geneLocation type="mitochondrion" evidence="21"/>
<feature type="transmembrane region" description="Helical" evidence="18">
    <location>
        <begin position="476"/>
        <end position="496"/>
    </location>
</feature>
<sequence length="555" mass="66006">MFNSYFHWFFMVFFLSLIFFYFGLIFCLNDYFILFEYEFMFLNSFSFFYVVILDWKSLFFISIVMFISSMVILYSMQYMGVSSYSSVRFLYILLLFILSMVLMIISPNLLSILLGWDGLGLVSYCLVIYYNSVKSYLAGMITCLINRLGDAGILISLSWIFSFGSWHFIFFNDYYLDYLVFMIIFCSFTSSAQIPFSSWLPAAMAAPTPVSALVHSSTLVTAGVYMLIRFFSSVYIGLNWFVLLGLMTMVFSSFCASYEFDLKSVIALSTLSQLGLMMVSIFLNLVDYSYFHMLSHAMFKSLLFLCSGIYIYNMGDNQDIRYMGSCCVFMPLTTSCFNISNLSLCGIPFLSGFYSKDLIIECSLFMNLNFYVFFFFFLSLGLTCCYTSRLLYYTVYKKYFLMTLFKSFDYFDFMSISILVLTFFSVFFSCFFIWLMNFDLYFLVFPFYLKVFSLLMVILGFWFGFELMNFNHFFSLDFYLFNSYMWFMNGYLYFFYKLFYNYGYLSYNFMYWGEYMTSGSGFYFYSLSNFFQFYINNNFKIYMISFLFWFIFIII</sequence>
<evidence type="ECO:0000256" key="7">
    <source>
        <dbReference type="ARBA" id="ARBA00022692"/>
    </source>
</evidence>
<dbReference type="GeneID" id="30901723"/>
<evidence type="ECO:0000256" key="18">
    <source>
        <dbReference type="SAM" id="Phobius"/>
    </source>
</evidence>
<dbReference type="Pfam" id="PF06455">
    <property type="entry name" value="NADH5_C"/>
    <property type="match status" value="1"/>
</dbReference>
<gene>
    <name evidence="21" type="primary">ND5</name>
</gene>
<evidence type="ECO:0000256" key="1">
    <source>
        <dbReference type="ARBA" id="ARBA00003257"/>
    </source>
</evidence>
<dbReference type="GO" id="GO:0042773">
    <property type="term" value="P:ATP synthesis coupled electron transport"/>
    <property type="evidence" value="ECO:0007669"/>
    <property type="project" value="InterPro"/>
</dbReference>
<evidence type="ECO:0000313" key="21">
    <source>
        <dbReference type="EMBL" id="APU51895.1"/>
    </source>
</evidence>
<evidence type="ECO:0000256" key="2">
    <source>
        <dbReference type="ARBA" id="ARBA00004448"/>
    </source>
</evidence>
<evidence type="ECO:0000256" key="5">
    <source>
        <dbReference type="ARBA" id="ARBA00022448"/>
    </source>
</evidence>
<dbReference type="PANTHER" id="PTHR42829">
    <property type="entry name" value="NADH-UBIQUINONE OXIDOREDUCTASE CHAIN 5"/>
    <property type="match status" value="1"/>
</dbReference>
<keyword evidence="10" id="KW-0249">Electron transport</keyword>
<feature type="transmembrane region" description="Helical" evidence="18">
    <location>
        <begin position="151"/>
        <end position="172"/>
    </location>
</feature>
<organism evidence="21">
    <name type="scientific">Entylia carinata</name>
    <name type="common">Keeled treehopper</name>
    <dbReference type="NCBI Taxonomy" id="1464891"/>
    <lineage>
        <taxon>Eukaryota</taxon>
        <taxon>Metazoa</taxon>
        <taxon>Ecdysozoa</taxon>
        <taxon>Arthropoda</taxon>
        <taxon>Hexapoda</taxon>
        <taxon>Insecta</taxon>
        <taxon>Pterygota</taxon>
        <taxon>Neoptera</taxon>
        <taxon>Paraneoptera</taxon>
        <taxon>Hemiptera</taxon>
        <taxon>Auchenorrhyncha</taxon>
        <taxon>Membracoidea</taxon>
        <taxon>Membracidae</taxon>
        <taxon>Entylia</taxon>
    </lineage>
</organism>
<evidence type="ECO:0000259" key="19">
    <source>
        <dbReference type="Pfam" id="PF00361"/>
    </source>
</evidence>
<dbReference type="RefSeq" id="YP_009344630.1">
    <property type="nucleotide sequence ID" value="NC_033539.1"/>
</dbReference>
<evidence type="ECO:0000256" key="6">
    <source>
        <dbReference type="ARBA" id="ARBA00022660"/>
    </source>
</evidence>
<feature type="transmembrane region" description="Helical" evidence="18">
    <location>
        <begin position="178"/>
        <end position="200"/>
    </location>
</feature>
<dbReference type="PRINTS" id="PR01434">
    <property type="entry name" value="NADHDHGNASE5"/>
</dbReference>
<dbReference type="InterPro" id="IPR010934">
    <property type="entry name" value="NADH_DH_su5_C"/>
</dbReference>
<reference evidence="21" key="1">
    <citation type="journal article" date="2016" name="Mitochondrial DNA Part B Resour">
        <title>The complete mitochondrial genome of Entylia carinata (Hemiptera: Membracidae).</title>
        <authorList>
            <person name="Mao M."/>
            <person name="Yang X."/>
            <person name="Bennett G."/>
        </authorList>
    </citation>
    <scope>NUCLEOTIDE SEQUENCE</scope>
</reference>
<dbReference type="GO" id="GO:0015990">
    <property type="term" value="P:electron transport coupled proton transport"/>
    <property type="evidence" value="ECO:0007669"/>
    <property type="project" value="TreeGrafter"/>
</dbReference>
<dbReference type="GO" id="GO:0008137">
    <property type="term" value="F:NADH dehydrogenase (ubiquinone) activity"/>
    <property type="evidence" value="ECO:0007669"/>
    <property type="project" value="UniProtKB-EC"/>
</dbReference>
<keyword evidence="8" id="KW-0999">Mitochondrion inner membrane</keyword>
<evidence type="ECO:0000256" key="9">
    <source>
        <dbReference type="ARBA" id="ARBA00022967"/>
    </source>
</evidence>
<feature type="domain" description="NADH:quinone oxidoreductase/Mrp antiporter transmembrane" evidence="19">
    <location>
        <begin position="106"/>
        <end position="379"/>
    </location>
</feature>
<feature type="transmembrane region" description="Helical" evidence="18">
    <location>
        <begin position="265"/>
        <end position="285"/>
    </location>
</feature>
<comment type="function">
    <text evidence="1">Core subunit of the mitochondrial membrane respiratory chain NADH dehydrogenase (Complex I) that is believed to belong to the minimal assembly required for catalysis. Complex I functions in the transfer of electrons from NADH to the respiratory chain. The immediate electron acceptor for the enzyme is believed to be ubiquinone.</text>
</comment>
<evidence type="ECO:0000256" key="13">
    <source>
        <dbReference type="ARBA" id="ARBA00023075"/>
    </source>
</evidence>
<feature type="transmembrane region" description="Helical" evidence="18">
    <location>
        <begin position="327"/>
        <end position="350"/>
    </location>
</feature>
<evidence type="ECO:0000256" key="4">
    <source>
        <dbReference type="ARBA" id="ARBA00021096"/>
    </source>
</evidence>
<comment type="catalytic activity">
    <reaction evidence="17">
        <text>a ubiquinone + NADH + 5 H(+)(in) = a ubiquinol + NAD(+) + 4 H(+)(out)</text>
        <dbReference type="Rhea" id="RHEA:29091"/>
        <dbReference type="Rhea" id="RHEA-COMP:9565"/>
        <dbReference type="Rhea" id="RHEA-COMP:9566"/>
        <dbReference type="ChEBI" id="CHEBI:15378"/>
        <dbReference type="ChEBI" id="CHEBI:16389"/>
        <dbReference type="ChEBI" id="CHEBI:17976"/>
        <dbReference type="ChEBI" id="CHEBI:57540"/>
        <dbReference type="ChEBI" id="CHEBI:57945"/>
        <dbReference type="EC" id="7.1.1.2"/>
    </reaction>
</comment>
<evidence type="ECO:0000256" key="11">
    <source>
        <dbReference type="ARBA" id="ARBA00022989"/>
    </source>
</evidence>
<feature type="transmembrane region" description="Helical" evidence="18">
    <location>
        <begin position="58"/>
        <end position="76"/>
    </location>
</feature>
<comment type="subcellular location">
    <subcellularLocation>
        <location evidence="2">Mitochondrion inner membrane</location>
        <topology evidence="2">Multi-pass membrane protein</topology>
    </subcellularLocation>
</comment>
<keyword evidence="15 18" id="KW-0472">Membrane</keyword>
<name>A0A343AXP7_ENTCR</name>
<dbReference type="PANTHER" id="PTHR42829:SF2">
    <property type="entry name" value="NADH-UBIQUINONE OXIDOREDUCTASE CHAIN 5"/>
    <property type="match status" value="1"/>
</dbReference>
<evidence type="ECO:0000256" key="15">
    <source>
        <dbReference type="ARBA" id="ARBA00023136"/>
    </source>
</evidence>
<keyword evidence="11 18" id="KW-1133">Transmembrane helix</keyword>
<feature type="transmembrane region" description="Helical" evidence="18">
    <location>
        <begin position="508"/>
        <end position="527"/>
    </location>
</feature>
<evidence type="ECO:0000256" key="12">
    <source>
        <dbReference type="ARBA" id="ARBA00023027"/>
    </source>
</evidence>